<accession>X1T4Z5</accession>
<proteinExistence type="predicted"/>
<organism evidence="2">
    <name type="scientific">marine sediment metagenome</name>
    <dbReference type="NCBI Taxonomy" id="412755"/>
    <lineage>
        <taxon>unclassified sequences</taxon>
        <taxon>metagenomes</taxon>
        <taxon>ecological metagenomes</taxon>
    </lineage>
</organism>
<dbReference type="PROSITE" id="PS51379">
    <property type="entry name" value="4FE4S_FER_2"/>
    <property type="match status" value="1"/>
</dbReference>
<sequence>ENCPTHVIILSELPKKLKGCIYCFNCVMVCPTGAIYSDLDKVKRVLKFNAKVLHEESIREII</sequence>
<dbReference type="EMBL" id="BARW01023846">
    <property type="protein sequence ID" value="GAJ00314.1"/>
    <property type="molecule type" value="Genomic_DNA"/>
</dbReference>
<name>X1T4Z5_9ZZZZ</name>
<dbReference type="AlphaFoldDB" id="X1T4Z5"/>
<feature type="domain" description="4Fe-4S ferredoxin-type" evidence="1">
    <location>
        <begin position="11"/>
        <end position="40"/>
    </location>
</feature>
<evidence type="ECO:0000313" key="2">
    <source>
        <dbReference type="EMBL" id="GAJ00314.1"/>
    </source>
</evidence>
<dbReference type="InterPro" id="IPR017900">
    <property type="entry name" value="4Fe4S_Fe_S_CS"/>
</dbReference>
<reference evidence="2" key="1">
    <citation type="journal article" date="2014" name="Front. Microbiol.">
        <title>High frequency of phylogenetically diverse reductive dehalogenase-homologous genes in deep subseafloor sedimentary metagenomes.</title>
        <authorList>
            <person name="Kawai M."/>
            <person name="Futagami T."/>
            <person name="Toyoda A."/>
            <person name="Takaki Y."/>
            <person name="Nishi S."/>
            <person name="Hori S."/>
            <person name="Arai W."/>
            <person name="Tsubouchi T."/>
            <person name="Morono Y."/>
            <person name="Uchiyama I."/>
            <person name="Ito T."/>
            <person name="Fujiyama A."/>
            <person name="Inagaki F."/>
            <person name="Takami H."/>
        </authorList>
    </citation>
    <scope>NUCLEOTIDE SEQUENCE</scope>
    <source>
        <strain evidence="2">Expedition CK06-06</strain>
    </source>
</reference>
<dbReference type="Gene3D" id="3.30.70.20">
    <property type="match status" value="1"/>
</dbReference>
<gene>
    <name evidence="2" type="ORF">S12H4_39450</name>
</gene>
<dbReference type="PROSITE" id="PS00198">
    <property type="entry name" value="4FE4S_FER_1"/>
    <property type="match status" value="1"/>
</dbReference>
<feature type="non-terminal residue" evidence="2">
    <location>
        <position position="1"/>
    </location>
</feature>
<dbReference type="SUPFAM" id="SSF54862">
    <property type="entry name" value="4Fe-4S ferredoxins"/>
    <property type="match status" value="1"/>
</dbReference>
<dbReference type="InterPro" id="IPR017896">
    <property type="entry name" value="4Fe4S_Fe-S-bd"/>
</dbReference>
<protein>
    <recommendedName>
        <fullName evidence="1">4Fe-4S ferredoxin-type domain-containing protein</fullName>
    </recommendedName>
</protein>
<comment type="caution">
    <text evidence="2">The sequence shown here is derived from an EMBL/GenBank/DDBJ whole genome shotgun (WGS) entry which is preliminary data.</text>
</comment>
<evidence type="ECO:0000259" key="1">
    <source>
        <dbReference type="PROSITE" id="PS51379"/>
    </source>
</evidence>